<dbReference type="Proteomes" id="UP000265703">
    <property type="component" value="Unassembled WGS sequence"/>
</dbReference>
<comment type="caution">
    <text evidence="3">The sequence shown here is derived from an EMBL/GenBank/DDBJ whole genome shotgun (WGS) entry which is preliminary data.</text>
</comment>
<dbReference type="PANTHER" id="PTHR24410:SF23">
    <property type="entry name" value="BTB DOMAIN-CONTAINING PROTEIN-RELATED"/>
    <property type="match status" value="1"/>
</dbReference>
<evidence type="ECO:0000313" key="4">
    <source>
        <dbReference type="Proteomes" id="UP000265703"/>
    </source>
</evidence>
<evidence type="ECO:0008006" key="5">
    <source>
        <dbReference type="Google" id="ProtNLM"/>
    </source>
</evidence>
<dbReference type="PANTHER" id="PTHR24410">
    <property type="entry name" value="HL07962P-RELATED"/>
    <property type="match status" value="1"/>
</dbReference>
<gene>
    <name evidence="3" type="ORF">C1645_849828</name>
</gene>
<name>A0A397SVN8_9GLOM</name>
<dbReference type="OrthoDB" id="6359816at2759"/>
<accession>A0A397SVN8</accession>
<reference evidence="3 4" key="1">
    <citation type="submission" date="2018-06" db="EMBL/GenBank/DDBJ databases">
        <title>Comparative genomics reveals the genomic features of Rhizophagus irregularis, R. cerebriforme, R. diaphanum and Gigaspora rosea, and their symbiotic lifestyle signature.</title>
        <authorList>
            <person name="Morin E."/>
            <person name="San Clemente H."/>
            <person name="Chen E.C.H."/>
            <person name="De La Providencia I."/>
            <person name="Hainaut M."/>
            <person name="Kuo A."/>
            <person name="Kohler A."/>
            <person name="Murat C."/>
            <person name="Tang N."/>
            <person name="Roy S."/>
            <person name="Loubradou J."/>
            <person name="Henrissat B."/>
            <person name="Grigoriev I.V."/>
            <person name="Corradi N."/>
            <person name="Roux C."/>
            <person name="Martin F.M."/>
        </authorList>
    </citation>
    <scope>NUCLEOTIDE SEQUENCE [LARGE SCALE GENOMIC DNA]</scope>
    <source>
        <strain evidence="3 4">DAOM 227022</strain>
    </source>
</reference>
<evidence type="ECO:0000313" key="3">
    <source>
        <dbReference type="EMBL" id="RIA90078.1"/>
    </source>
</evidence>
<dbReference type="AlphaFoldDB" id="A0A397SVN8"/>
<dbReference type="InterPro" id="IPR051481">
    <property type="entry name" value="BTB-POZ/Galectin-3-binding"/>
</dbReference>
<dbReference type="EMBL" id="QKYT01000193">
    <property type="protein sequence ID" value="RIA90078.1"/>
    <property type="molecule type" value="Genomic_DNA"/>
</dbReference>
<dbReference type="PROSITE" id="PS50097">
    <property type="entry name" value="BTB"/>
    <property type="match status" value="1"/>
</dbReference>
<dbReference type="InterPro" id="IPR011333">
    <property type="entry name" value="SKP1/BTB/POZ_sf"/>
</dbReference>
<dbReference type="SUPFAM" id="SSF54695">
    <property type="entry name" value="POZ domain"/>
    <property type="match status" value="1"/>
</dbReference>
<dbReference type="InterPro" id="IPR006571">
    <property type="entry name" value="TLDc_dom"/>
</dbReference>
<feature type="domain" description="TLDc" evidence="2">
    <location>
        <begin position="290"/>
        <end position="448"/>
    </location>
</feature>
<dbReference type="Pfam" id="PF07534">
    <property type="entry name" value="TLD"/>
    <property type="match status" value="1"/>
</dbReference>
<protein>
    <recommendedName>
        <fullName evidence="5">BTB/POZ domain-containing protein</fullName>
    </recommendedName>
</protein>
<evidence type="ECO:0000259" key="2">
    <source>
        <dbReference type="PROSITE" id="PS51886"/>
    </source>
</evidence>
<keyword evidence="4" id="KW-1185">Reference proteome</keyword>
<feature type="domain" description="BTB" evidence="1">
    <location>
        <begin position="23"/>
        <end position="96"/>
    </location>
</feature>
<dbReference type="InterPro" id="IPR000210">
    <property type="entry name" value="BTB/POZ_dom"/>
</dbReference>
<dbReference type="SMART" id="SM00225">
    <property type="entry name" value="BTB"/>
    <property type="match status" value="1"/>
</dbReference>
<dbReference type="PROSITE" id="PS51886">
    <property type="entry name" value="TLDC"/>
    <property type="match status" value="1"/>
</dbReference>
<proteinExistence type="predicted"/>
<dbReference type="Pfam" id="PF00651">
    <property type="entry name" value="BTB"/>
    <property type="match status" value="1"/>
</dbReference>
<organism evidence="3 4">
    <name type="scientific">Glomus cerebriforme</name>
    <dbReference type="NCBI Taxonomy" id="658196"/>
    <lineage>
        <taxon>Eukaryota</taxon>
        <taxon>Fungi</taxon>
        <taxon>Fungi incertae sedis</taxon>
        <taxon>Mucoromycota</taxon>
        <taxon>Glomeromycotina</taxon>
        <taxon>Glomeromycetes</taxon>
        <taxon>Glomerales</taxon>
        <taxon>Glomeraceae</taxon>
        <taxon>Glomus</taxon>
    </lineage>
</organism>
<dbReference type="Gene3D" id="3.30.710.10">
    <property type="entry name" value="Potassium Channel Kv1.1, Chain A"/>
    <property type="match status" value="1"/>
</dbReference>
<dbReference type="CDD" id="cd18186">
    <property type="entry name" value="BTB_POZ_ZBTB_KLHL-like"/>
    <property type="match status" value="1"/>
</dbReference>
<evidence type="ECO:0000259" key="1">
    <source>
        <dbReference type="PROSITE" id="PS50097"/>
    </source>
</evidence>
<sequence length="468" mass="54990">MSFHLLTKLSRDLVQLFDTSAFYDVIIRVGQEDKLKEFPAHSLILRARSPWFKENLSGNKVKTTYDKFILSNSNISPPTFEIILKYIYSGKVDLLNCNGNQSFDLLFAAEELKLSELLEHIQENLIHQQTDWMDQNFTKYHEKIYNHDSLQKLKIYYTSKILHNPLSIFESINFSPNILNSLDKCGYIKLNETLWGFIINWARFQLPKLGNQVSSWNKKDWHEFKYTLSQCIPWNSIMSMNWNEFHDLLIPCEPFLPIENFDLALRHQLKKACGSSTVINSPISTQFNNTILNICHATLLTSWIDRKDDVIYRPAEIPYEFRLILRGRRDGFSSDLFHQRCEKIQRTLVVFKINNSTAIFGGYNPLDWKFDRTTNDSFVFNFDNEKADFNRLDRFAIHKKSGYGPCFGNDDLTAFPDGKRSIYWKSIYNNSNNLEMFQVVDYEVYQIVDNPRKSNFNSTSQVLSHKKR</sequence>